<dbReference type="SUPFAM" id="SSF69118">
    <property type="entry name" value="AhpD-like"/>
    <property type="match status" value="1"/>
</dbReference>
<dbReference type="Proteomes" id="UP001596004">
    <property type="component" value="Unassembled WGS sequence"/>
</dbReference>
<keyword evidence="3" id="KW-1185">Reference proteome</keyword>
<name>A0ABV9CJU0_9ACTN</name>
<dbReference type="InterPro" id="IPR004675">
    <property type="entry name" value="AhpD_core"/>
</dbReference>
<dbReference type="EMBL" id="JBHSFP010000014">
    <property type="protein sequence ID" value="MFC4533316.1"/>
    <property type="molecule type" value="Genomic_DNA"/>
</dbReference>
<comment type="caution">
    <text evidence="2">The sequence shown here is derived from an EMBL/GenBank/DDBJ whole genome shotgun (WGS) entry which is preliminary data.</text>
</comment>
<organism evidence="2 3">
    <name type="scientific">Sphaerisporangium dianthi</name>
    <dbReference type="NCBI Taxonomy" id="1436120"/>
    <lineage>
        <taxon>Bacteria</taxon>
        <taxon>Bacillati</taxon>
        <taxon>Actinomycetota</taxon>
        <taxon>Actinomycetes</taxon>
        <taxon>Streptosporangiales</taxon>
        <taxon>Streptosporangiaceae</taxon>
        <taxon>Sphaerisporangium</taxon>
    </lineage>
</organism>
<dbReference type="InterPro" id="IPR003779">
    <property type="entry name" value="CMD-like"/>
</dbReference>
<reference evidence="3" key="1">
    <citation type="journal article" date="2019" name="Int. J. Syst. Evol. Microbiol.">
        <title>The Global Catalogue of Microorganisms (GCM) 10K type strain sequencing project: providing services to taxonomists for standard genome sequencing and annotation.</title>
        <authorList>
            <consortium name="The Broad Institute Genomics Platform"/>
            <consortium name="The Broad Institute Genome Sequencing Center for Infectious Disease"/>
            <person name="Wu L."/>
            <person name="Ma J."/>
        </authorList>
    </citation>
    <scope>NUCLEOTIDE SEQUENCE [LARGE SCALE GENOMIC DNA]</scope>
    <source>
        <strain evidence="3">CGMCC 4.7132</strain>
    </source>
</reference>
<gene>
    <name evidence="2" type="ORF">ACFO60_21290</name>
</gene>
<evidence type="ECO:0000313" key="2">
    <source>
        <dbReference type="EMBL" id="MFC4533316.1"/>
    </source>
</evidence>
<evidence type="ECO:0000313" key="3">
    <source>
        <dbReference type="Proteomes" id="UP001596004"/>
    </source>
</evidence>
<protein>
    <submittedName>
        <fullName evidence="2">Carboxymuconolactone decarboxylase family protein</fullName>
    </submittedName>
</protein>
<accession>A0ABV9CJU0</accession>
<dbReference type="InterPro" id="IPR029032">
    <property type="entry name" value="AhpD-like"/>
</dbReference>
<dbReference type="Gene3D" id="1.20.1290.10">
    <property type="entry name" value="AhpD-like"/>
    <property type="match status" value="1"/>
</dbReference>
<dbReference type="NCBIfam" id="TIGR00778">
    <property type="entry name" value="ahpD_dom"/>
    <property type="match status" value="1"/>
</dbReference>
<dbReference type="Pfam" id="PF02627">
    <property type="entry name" value="CMD"/>
    <property type="match status" value="1"/>
</dbReference>
<proteinExistence type="predicted"/>
<dbReference type="RefSeq" id="WP_380842651.1">
    <property type="nucleotide sequence ID" value="NZ_JBHSFP010000014.1"/>
</dbReference>
<feature type="domain" description="Carboxymuconolactone decarboxylase-like" evidence="1">
    <location>
        <begin position="60"/>
        <end position="135"/>
    </location>
</feature>
<evidence type="ECO:0000259" key="1">
    <source>
        <dbReference type="Pfam" id="PF02627"/>
    </source>
</evidence>
<sequence length="367" mass="38358">MGKVLSRLTLPGVLRQVRHVEPVRPAAAGGLVARVYTQVERDFGMLAPPMILHSPAPEPLAAAWGILRESLLAAGTVERPVKEAVATAVSAANACPYCVDVHRATMDGLVAGNPAREIAGARAEAITDPVVRRVAAWTLAGATRAGAARQAPPEPPERTRELAAVAVTFQYLNRMVNVFLGESLLPPQVPDRARGPLMRLFGLVMRPAARRAAAPGASLVLLPPAPLPGDLAWAEGTPFIAGAFARAAAAMEQAGRHSVPAPVRELVTAELAAWNGEPKGPSRAWAEDAVSALPSGLRPSGRLALLTAMASYQVDDALVARFRAETPGDRALVELTSWASFTAARHVGAWLRTTTASPGGPGSVAHP</sequence>